<dbReference type="Pfam" id="PF00550">
    <property type="entry name" value="PP-binding"/>
    <property type="match status" value="1"/>
</dbReference>
<evidence type="ECO:0000259" key="3">
    <source>
        <dbReference type="PROSITE" id="PS50075"/>
    </source>
</evidence>
<dbReference type="SUPFAM" id="SSF47336">
    <property type="entry name" value="ACP-like"/>
    <property type="match status" value="1"/>
</dbReference>
<accession>A0ABW5GTS0</accession>
<dbReference type="RefSeq" id="WP_345404824.1">
    <property type="nucleotide sequence ID" value="NZ_BAABHG010000017.1"/>
</dbReference>
<keyword evidence="1" id="KW-0596">Phosphopantetheine</keyword>
<dbReference type="EMBL" id="JBHUKU010000025">
    <property type="protein sequence ID" value="MFD2464257.1"/>
    <property type="molecule type" value="Genomic_DNA"/>
</dbReference>
<proteinExistence type="predicted"/>
<comment type="caution">
    <text evidence="4">The sequence shown here is derived from an EMBL/GenBank/DDBJ whole genome shotgun (WGS) entry which is preliminary data.</text>
</comment>
<dbReference type="InterPro" id="IPR036736">
    <property type="entry name" value="ACP-like_sf"/>
</dbReference>
<keyword evidence="5" id="KW-1185">Reference proteome</keyword>
<dbReference type="Gene3D" id="1.10.1200.10">
    <property type="entry name" value="ACP-like"/>
    <property type="match status" value="1"/>
</dbReference>
<dbReference type="PROSITE" id="PS50075">
    <property type="entry name" value="CARRIER"/>
    <property type="match status" value="1"/>
</dbReference>
<gene>
    <name evidence="4" type="ORF">ACFSYJ_36955</name>
</gene>
<protein>
    <submittedName>
        <fullName evidence="4">Phosphopantetheine-binding protein</fullName>
    </submittedName>
</protein>
<evidence type="ECO:0000313" key="5">
    <source>
        <dbReference type="Proteomes" id="UP001597419"/>
    </source>
</evidence>
<feature type="domain" description="Carrier" evidence="3">
    <location>
        <begin position="1"/>
        <end position="76"/>
    </location>
</feature>
<evidence type="ECO:0000313" key="4">
    <source>
        <dbReference type="EMBL" id="MFD2464257.1"/>
    </source>
</evidence>
<keyword evidence="2" id="KW-0597">Phosphoprotein</keyword>
<name>A0ABW5GTS0_9PSEU</name>
<dbReference type="InterPro" id="IPR009081">
    <property type="entry name" value="PP-bd_ACP"/>
</dbReference>
<reference evidence="5" key="1">
    <citation type="journal article" date="2019" name="Int. J. Syst. Evol. Microbiol.">
        <title>The Global Catalogue of Microorganisms (GCM) 10K type strain sequencing project: providing services to taxonomists for standard genome sequencing and annotation.</title>
        <authorList>
            <consortium name="The Broad Institute Genomics Platform"/>
            <consortium name="The Broad Institute Genome Sequencing Center for Infectious Disease"/>
            <person name="Wu L."/>
            <person name="Ma J."/>
        </authorList>
    </citation>
    <scope>NUCLEOTIDE SEQUENCE [LARGE SCALE GENOMIC DNA]</scope>
    <source>
        <strain evidence="5">CGMCC 4.7643</strain>
    </source>
</reference>
<dbReference type="PROSITE" id="PS00012">
    <property type="entry name" value="PHOSPHOPANTETHEINE"/>
    <property type="match status" value="1"/>
</dbReference>
<dbReference type="Proteomes" id="UP001597419">
    <property type="component" value="Unassembled WGS sequence"/>
</dbReference>
<organism evidence="4 5">
    <name type="scientific">Amycolatopsis samaneae</name>
    <dbReference type="NCBI Taxonomy" id="664691"/>
    <lineage>
        <taxon>Bacteria</taxon>
        <taxon>Bacillati</taxon>
        <taxon>Actinomycetota</taxon>
        <taxon>Actinomycetes</taxon>
        <taxon>Pseudonocardiales</taxon>
        <taxon>Pseudonocardiaceae</taxon>
        <taxon>Amycolatopsis</taxon>
    </lineage>
</organism>
<evidence type="ECO:0000256" key="2">
    <source>
        <dbReference type="ARBA" id="ARBA00022553"/>
    </source>
</evidence>
<evidence type="ECO:0000256" key="1">
    <source>
        <dbReference type="ARBA" id="ARBA00022450"/>
    </source>
</evidence>
<sequence length="84" mass="9352">MDPRFTELLTQFLRFLDGREITPESNLWELGLDSMQSIELLFSIEDTFDVSLPDEDLTDATFSTAGNLWSAVEAAIALPGERAA</sequence>
<dbReference type="InterPro" id="IPR006162">
    <property type="entry name" value="Ppantetheine_attach_site"/>
</dbReference>